<dbReference type="Proteomes" id="UP000009172">
    <property type="component" value="Unassembled WGS sequence"/>
</dbReference>
<dbReference type="GO" id="GO:0005789">
    <property type="term" value="C:endoplasmic reticulum membrane"/>
    <property type="evidence" value="ECO:0007669"/>
    <property type="project" value="UniProtKB-SubCell"/>
</dbReference>
<gene>
    <name evidence="7" type="ORF">TESG_00914</name>
</gene>
<keyword evidence="5 6" id="KW-0472">Membrane</keyword>
<dbReference type="OrthoDB" id="202672at2759"/>
<reference evidence="8" key="1">
    <citation type="journal article" date="2012" name="MBio">
        <title>Comparative genome analysis of Trichophyton rubrum and related dermatophytes reveals candidate genes involved in infection.</title>
        <authorList>
            <person name="Martinez D.A."/>
            <person name="Oliver B.G."/>
            <person name="Graeser Y."/>
            <person name="Goldberg J.M."/>
            <person name="Li W."/>
            <person name="Martinez-Rossi N.M."/>
            <person name="Monod M."/>
            <person name="Shelest E."/>
            <person name="Barton R.C."/>
            <person name="Birch E."/>
            <person name="Brakhage A.A."/>
            <person name="Chen Z."/>
            <person name="Gurr S.J."/>
            <person name="Heiman D."/>
            <person name="Heitman J."/>
            <person name="Kosti I."/>
            <person name="Rossi A."/>
            <person name="Saif S."/>
            <person name="Samalova M."/>
            <person name="Saunders C.W."/>
            <person name="Shea T."/>
            <person name="Summerbell R.C."/>
            <person name="Xu J."/>
            <person name="Young S."/>
            <person name="Zeng Q."/>
            <person name="Birren B.W."/>
            <person name="Cuomo C.A."/>
            <person name="White T.C."/>
        </authorList>
    </citation>
    <scope>NUCLEOTIDE SEQUENCE [LARGE SCALE GENOMIC DNA]</scope>
    <source>
        <strain evidence="8">CBS 112818</strain>
    </source>
</reference>
<keyword evidence="2 6" id="KW-0812">Transmembrane</keyword>
<feature type="transmembrane region" description="Helical" evidence="6">
    <location>
        <begin position="40"/>
        <end position="61"/>
    </location>
</feature>
<evidence type="ECO:0000256" key="2">
    <source>
        <dbReference type="ARBA" id="ARBA00022692"/>
    </source>
</evidence>
<evidence type="ECO:0000256" key="4">
    <source>
        <dbReference type="ARBA" id="ARBA00022989"/>
    </source>
</evidence>
<organism evidence="7 8">
    <name type="scientific">Trichophyton tonsurans (strain CBS 112818)</name>
    <name type="common">Scalp ringworm fungus</name>
    <dbReference type="NCBI Taxonomy" id="647933"/>
    <lineage>
        <taxon>Eukaryota</taxon>
        <taxon>Fungi</taxon>
        <taxon>Dikarya</taxon>
        <taxon>Ascomycota</taxon>
        <taxon>Pezizomycotina</taxon>
        <taxon>Eurotiomycetes</taxon>
        <taxon>Eurotiomycetidae</taxon>
        <taxon>Onygenales</taxon>
        <taxon>Arthrodermataceae</taxon>
        <taxon>Trichophyton</taxon>
    </lineage>
</organism>
<dbReference type="InterPro" id="IPR024512">
    <property type="entry name" value="Ser_palmitoyltrfase_ssu-like"/>
</dbReference>
<evidence type="ECO:0000313" key="8">
    <source>
        <dbReference type="Proteomes" id="UP000009172"/>
    </source>
</evidence>
<proteinExistence type="predicted"/>
<comment type="subcellular location">
    <subcellularLocation>
        <location evidence="1">Endoplasmic reticulum membrane</location>
        <topology evidence="1">Multi-pass membrane protein</topology>
    </subcellularLocation>
</comment>
<dbReference type="AlphaFoldDB" id="F2RPY3"/>
<evidence type="ECO:0000256" key="1">
    <source>
        <dbReference type="ARBA" id="ARBA00004477"/>
    </source>
</evidence>
<name>F2RPY3_TRIT1</name>
<sequence>MSRRTTSPGVFMSFFRWLRLKNYQYEVTFSLYMLTPIEKVVFNTILILFISMLNTAAYIYLPDHVLSLYRHINYYFSGQPVAVQISLHAVTPETLCRYRNCRRTTAEH</sequence>
<accession>F2RPY3</accession>
<keyword evidence="4 6" id="KW-1133">Transmembrane helix</keyword>
<evidence type="ECO:0000256" key="6">
    <source>
        <dbReference type="SAM" id="Phobius"/>
    </source>
</evidence>
<evidence type="ECO:0000256" key="3">
    <source>
        <dbReference type="ARBA" id="ARBA00022824"/>
    </source>
</evidence>
<protein>
    <submittedName>
        <fullName evidence="7">Uncharacterized protein</fullName>
    </submittedName>
</protein>
<dbReference type="EMBL" id="GG698479">
    <property type="protein sequence ID" value="EGD93368.1"/>
    <property type="molecule type" value="Genomic_DNA"/>
</dbReference>
<keyword evidence="3" id="KW-0256">Endoplasmic reticulum</keyword>
<evidence type="ECO:0000313" key="7">
    <source>
        <dbReference type="EMBL" id="EGD93368.1"/>
    </source>
</evidence>
<dbReference type="HOGENOM" id="CLU_122021_1_0_1"/>
<keyword evidence="8" id="KW-1185">Reference proteome</keyword>
<dbReference type="Pfam" id="PF11779">
    <property type="entry name" value="SPT_ssu-like"/>
    <property type="match status" value="1"/>
</dbReference>
<evidence type="ECO:0000256" key="5">
    <source>
        <dbReference type="ARBA" id="ARBA00023136"/>
    </source>
</evidence>